<reference evidence="2" key="1">
    <citation type="journal article" date="2019" name="Int. J. Syst. Evol. Microbiol.">
        <title>The Global Catalogue of Microorganisms (GCM) 10K type strain sequencing project: providing services to taxonomists for standard genome sequencing and annotation.</title>
        <authorList>
            <consortium name="The Broad Institute Genomics Platform"/>
            <consortium name="The Broad Institute Genome Sequencing Center for Infectious Disease"/>
            <person name="Wu L."/>
            <person name="Ma J."/>
        </authorList>
    </citation>
    <scope>NUCLEOTIDE SEQUENCE [LARGE SCALE GENOMIC DNA]</scope>
    <source>
        <strain evidence="2">KCTC 3913</strain>
    </source>
</reference>
<keyword evidence="2" id="KW-1185">Reference proteome</keyword>
<evidence type="ECO:0000313" key="1">
    <source>
        <dbReference type="EMBL" id="MFD2682258.1"/>
    </source>
</evidence>
<name>A0ABW5RU93_9BACI</name>
<dbReference type="RefSeq" id="WP_377937730.1">
    <property type="nucleotide sequence ID" value="NZ_JBHUMF010000031.1"/>
</dbReference>
<accession>A0ABW5RU93</accession>
<proteinExistence type="predicted"/>
<organism evidence="1 2">
    <name type="scientific">Bacillus seohaeanensis</name>
    <dbReference type="NCBI Taxonomy" id="284580"/>
    <lineage>
        <taxon>Bacteria</taxon>
        <taxon>Bacillati</taxon>
        <taxon>Bacillota</taxon>
        <taxon>Bacilli</taxon>
        <taxon>Bacillales</taxon>
        <taxon>Bacillaceae</taxon>
        <taxon>Bacillus</taxon>
    </lineage>
</organism>
<evidence type="ECO:0000313" key="2">
    <source>
        <dbReference type="Proteomes" id="UP001597506"/>
    </source>
</evidence>
<gene>
    <name evidence="1" type="ORF">ACFSUL_16075</name>
</gene>
<dbReference type="EMBL" id="JBHUMF010000031">
    <property type="protein sequence ID" value="MFD2682258.1"/>
    <property type="molecule type" value="Genomic_DNA"/>
</dbReference>
<dbReference type="Proteomes" id="UP001597506">
    <property type="component" value="Unassembled WGS sequence"/>
</dbReference>
<comment type="caution">
    <text evidence="1">The sequence shown here is derived from an EMBL/GenBank/DDBJ whole genome shotgun (WGS) entry which is preliminary data.</text>
</comment>
<dbReference type="Pfam" id="PF10720">
    <property type="entry name" value="DUF2515"/>
    <property type="match status" value="1"/>
</dbReference>
<sequence>MLKEKSKKNYPKKILTREEKLLVQKIKDTTSRWNKNNVTRTKAYLDFYHRHPEIHWAFLGHMVSRNGGWNMTDLKGGLLSRLLTEKERVSFFTFLERGNWLIFQDAFPQFLVYEESCKRRQNLFYLLQHLGVSIFMETLWCQFWEDPDSYTLTVALIINEQSYLESRVLKNSAFKKGVLHTLEFKLQDFLSMNHILFPYAKNGKIELIGQTLHHFESLHSRILLGKRLYTVLFGNRNRLKMTEKWASANPHSGSRKDYWPHIFNDVDEGVPGRIFKPRIKSCQLVPGSSRIYSPKLQFAWKDKKQERAEPADWYNDWNVIHYLNDTKEKVDGEIENDYCKTLERLELAAIAKKAISILD</sequence>
<protein>
    <submittedName>
        <fullName evidence="1">DUF2515 domain-containing protein</fullName>
    </submittedName>
</protein>
<dbReference type="InterPro" id="IPR019658">
    <property type="entry name" value="DUF2515"/>
</dbReference>